<evidence type="ECO:0000256" key="1">
    <source>
        <dbReference type="SAM" id="Phobius"/>
    </source>
</evidence>
<evidence type="ECO:0000313" key="2">
    <source>
        <dbReference type="EMBL" id="SUB74507.1"/>
    </source>
</evidence>
<dbReference type="Proteomes" id="UP000254777">
    <property type="component" value="Unassembled WGS sequence"/>
</dbReference>
<evidence type="ECO:0000313" key="3">
    <source>
        <dbReference type="Proteomes" id="UP000254777"/>
    </source>
</evidence>
<keyword evidence="1" id="KW-0472">Membrane</keyword>
<dbReference type="RefSeq" id="WP_004822681.1">
    <property type="nucleotide sequence ID" value="NZ_UGTH01000001.1"/>
</dbReference>
<name>A0A379D9B8_9FIRM</name>
<evidence type="ECO:0008006" key="4">
    <source>
        <dbReference type="Google" id="ProtNLM"/>
    </source>
</evidence>
<gene>
    <name evidence="2" type="ORF">NCTC11088_00254</name>
</gene>
<feature type="transmembrane region" description="Helical" evidence="1">
    <location>
        <begin position="21"/>
        <end position="37"/>
    </location>
</feature>
<reference evidence="2 3" key="1">
    <citation type="submission" date="2018-06" db="EMBL/GenBank/DDBJ databases">
        <authorList>
            <consortium name="Pathogen Informatics"/>
            <person name="Doyle S."/>
        </authorList>
    </citation>
    <scope>NUCLEOTIDE SEQUENCE [LARGE SCALE GENOMIC DNA]</scope>
    <source>
        <strain evidence="2 3">NCTC11088</strain>
    </source>
</reference>
<sequence length="135" mass="16009">MKQKFIEFMRGRYAAIYGTDALSKFLLIVFIIERIIYRFAYKFQGADIISLTLVVIVYYRGLSRNINARYEENRKFLSIISSIRKPFNRAKNNLSDRDFKYIECPNCKQELRVPKKKGKILVTCKKCKTKFNART</sequence>
<keyword evidence="1" id="KW-1133">Transmembrane helix</keyword>
<dbReference type="AlphaFoldDB" id="A0A379D9B8"/>
<protein>
    <recommendedName>
        <fullName evidence="4">Zn-finger containing protein</fullName>
    </recommendedName>
</protein>
<accession>A0A379D9B8</accession>
<dbReference type="EMBL" id="UGTH01000001">
    <property type="protein sequence ID" value="SUB74507.1"/>
    <property type="molecule type" value="Genomic_DNA"/>
</dbReference>
<organism evidence="2 3">
    <name type="scientific">Peptoniphilus indolicus</name>
    <dbReference type="NCBI Taxonomy" id="33030"/>
    <lineage>
        <taxon>Bacteria</taxon>
        <taxon>Bacillati</taxon>
        <taxon>Bacillota</taxon>
        <taxon>Tissierellia</taxon>
        <taxon>Tissierellales</taxon>
        <taxon>Peptoniphilaceae</taxon>
        <taxon>Peptoniphilus</taxon>
    </lineage>
</organism>
<feature type="transmembrane region" description="Helical" evidence="1">
    <location>
        <begin position="43"/>
        <end position="59"/>
    </location>
</feature>
<proteinExistence type="predicted"/>
<keyword evidence="1" id="KW-0812">Transmembrane</keyword>